<dbReference type="GO" id="GO:0000398">
    <property type="term" value="P:mRNA splicing, via spliceosome"/>
    <property type="evidence" value="ECO:0007669"/>
    <property type="project" value="InterPro"/>
</dbReference>
<evidence type="ECO:0000256" key="3">
    <source>
        <dbReference type="ARBA" id="ARBA00023242"/>
    </source>
</evidence>
<dbReference type="EMBL" id="JAFIRN010000018">
    <property type="protein sequence ID" value="KAG5831449.1"/>
    <property type="molecule type" value="Genomic_DNA"/>
</dbReference>
<feature type="compositionally biased region" description="Acidic residues" evidence="4">
    <location>
        <begin position="191"/>
        <end position="207"/>
    </location>
</feature>
<accession>A0A9D3RIF5</accession>
<dbReference type="GO" id="GO:0005634">
    <property type="term" value="C:nucleus"/>
    <property type="evidence" value="ECO:0007669"/>
    <property type="project" value="UniProtKB-SubCell"/>
</dbReference>
<evidence type="ECO:0000313" key="7">
    <source>
        <dbReference type="Proteomes" id="UP001044222"/>
    </source>
</evidence>
<feature type="compositionally biased region" description="Acidic residues" evidence="4">
    <location>
        <begin position="146"/>
        <end position="165"/>
    </location>
</feature>
<feature type="region of interest" description="Disordered" evidence="4">
    <location>
        <begin position="1"/>
        <end position="226"/>
    </location>
</feature>
<evidence type="ECO:0000256" key="4">
    <source>
        <dbReference type="SAM" id="MobiDB-lite"/>
    </source>
</evidence>
<organism evidence="6 7">
    <name type="scientific">Anguilla anguilla</name>
    <name type="common">European freshwater eel</name>
    <name type="synonym">Muraena anguilla</name>
    <dbReference type="NCBI Taxonomy" id="7936"/>
    <lineage>
        <taxon>Eukaryota</taxon>
        <taxon>Metazoa</taxon>
        <taxon>Chordata</taxon>
        <taxon>Craniata</taxon>
        <taxon>Vertebrata</taxon>
        <taxon>Euteleostomi</taxon>
        <taxon>Actinopterygii</taxon>
        <taxon>Neopterygii</taxon>
        <taxon>Teleostei</taxon>
        <taxon>Anguilliformes</taxon>
        <taxon>Anguillidae</taxon>
        <taxon>Anguilla</taxon>
    </lineage>
</organism>
<dbReference type="InterPro" id="IPR022783">
    <property type="entry name" value="GCFC_dom"/>
</dbReference>
<feature type="compositionally biased region" description="Basic and acidic residues" evidence="4">
    <location>
        <begin position="72"/>
        <end position="95"/>
    </location>
</feature>
<dbReference type="Pfam" id="PF07842">
    <property type="entry name" value="GCFC"/>
    <property type="match status" value="2"/>
</dbReference>
<comment type="caution">
    <text evidence="6">The sequence shown here is derived from an EMBL/GenBank/DDBJ whole genome shotgun (WGS) entry which is preliminary data.</text>
</comment>
<proteinExistence type="inferred from homology"/>
<evidence type="ECO:0000259" key="5">
    <source>
        <dbReference type="Pfam" id="PF07842"/>
    </source>
</evidence>
<feature type="compositionally biased region" description="Basic and acidic residues" evidence="4">
    <location>
        <begin position="127"/>
        <end position="145"/>
    </location>
</feature>
<dbReference type="InterPro" id="IPR012890">
    <property type="entry name" value="GCFC2-like"/>
</dbReference>
<dbReference type="Proteomes" id="UP001044222">
    <property type="component" value="Chromosome 18"/>
</dbReference>
<reference evidence="6" key="1">
    <citation type="submission" date="2021-01" db="EMBL/GenBank/DDBJ databases">
        <title>A chromosome-scale assembly of European eel, Anguilla anguilla.</title>
        <authorList>
            <person name="Henkel C."/>
            <person name="Jong-Raadsen S.A."/>
            <person name="Dufour S."/>
            <person name="Weltzien F.-A."/>
            <person name="Palstra A.P."/>
            <person name="Pelster B."/>
            <person name="Spaink H.P."/>
            <person name="Van Den Thillart G.E."/>
            <person name="Jansen H."/>
            <person name="Zahm M."/>
            <person name="Klopp C."/>
            <person name="Cedric C."/>
            <person name="Louis A."/>
            <person name="Berthelot C."/>
            <person name="Parey E."/>
            <person name="Roest Crollius H."/>
            <person name="Montfort J."/>
            <person name="Robinson-Rechavi M."/>
            <person name="Bucao C."/>
            <person name="Bouchez O."/>
            <person name="Gislard M."/>
            <person name="Lluch J."/>
            <person name="Milhes M."/>
            <person name="Lampietro C."/>
            <person name="Lopez Roques C."/>
            <person name="Donnadieu C."/>
            <person name="Braasch I."/>
            <person name="Desvignes T."/>
            <person name="Postlethwait J."/>
            <person name="Bobe J."/>
            <person name="Guiguen Y."/>
            <person name="Dirks R."/>
        </authorList>
    </citation>
    <scope>NUCLEOTIDE SEQUENCE</scope>
    <source>
        <strain evidence="6">Tag_6206</strain>
        <tissue evidence="6">Liver</tissue>
    </source>
</reference>
<dbReference type="GO" id="GO:0003677">
    <property type="term" value="F:DNA binding"/>
    <property type="evidence" value="ECO:0007669"/>
    <property type="project" value="InterPro"/>
</dbReference>
<dbReference type="AlphaFoldDB" id="A0A9D3RIF5"/>
<evidence type="ECO:0000313" key="6">
    <source>
        <dbReference type="EMBL" id="KAG5831449.1"/>
    </source>
</evidence>
<sequence>MFSKKPRRNFRTRRDESSEEEEQKTNEGEENSIKPAPVLRRSKLPQSRGISCSSKPEVATDETKSQTTAEDSNDKNKAVTDGELFQRAEKKENLKNDALNSSDVKEGGIPDAKLIRAALRRRREAKARKDYIPLAREREGSHSSEEESERDGADDDDDDDDEDDDHERRIQFAPKIKTLRERVAEEMGGSDSEEDGTDSQEDEDQTMWEEQQIRKGHSSQDTVRQKKKYNIPESLPQISIDVIKKRVSAKLETLRQVSRRSVMDLQRVQLDMDSAKATLEQLESGSSHEQHRFYKGMGLYTQNLLECLGEKVVEINAVELDMHTLLIDQAEVLLSRRRESVREVSTRLQLLAYGTDPSDNGHGDKAQLEVREQSQSCETADAEYENLPADDEPLPEEAAELCRKRDEILTKAENIFADVHKEFSDVKNILCKFNEWRFLFSESYDNAYISLCIPKLLAPLVRQQLIGWNPLNPDCKDIEAFPWYSAVEDFCLRKGCNEAENTDISVLKSIIEKSILPKIQGFVELIWDPLSTGQSQCLAGLCRTLLDDYKMLSGEQSKPVKALLEAVAVRLRSAVDVDVFIPLYPKRFLDDASSPQFQFRDKQFYSAVKLLHNITLWHGLVPEDVLIELGLTKLLSRYLMITLRNAPCERHSVEKCKKVAVCFPKSWFDDVDAGASIPELRMFSEHLHQTAHALCKKNPLTAITREIVTDLLILLRNMKALDSVTDIVETYHFEGF</sequence>
<feature type="domain" description="GCF C-terminal" evidence="5">
    <location>
        <begin position="506"/>
        <end position="639"/>
    </location>
</feature>
<feature type="compositionally biased region" description="Polar residues" evidence="4">
    <location>
        <begin position="44"/>
        <end position="54"/>
    </location>
</feature>
<protein>
    <recommendedName>
        <fullName evidence="5">GCF C-terminal domain-containing protein</fullName>
    </recommendedName>
</protein>
<comment type="similarity">
    <text evidence="2">Belongs to the GCF family.</text>
</comment>
<evidence type="ECO:0000256" key="2">
    <source>
        <dbReference type="ARBA" id="ARBA00010801"/>
    </source>
</evidence>
<keyword evidence="3" id="KW-0539">Nucleus</keyword>
<keyword evidence="7" id="KW-1185">Reference proteome</keyword>
<gene>
    <name evidence="6" type="ORF">ANANG_G00303830</name>
</gene>
<feature type="compositionally biased region" description="Basic residues" evidence="4">
    <location>
        <begin position="1"/>
        <end position="11"/>
    </location>
</feature>
<feature type="domain" description="GCF C-terminal" evidence="5">
    <location>
        <begin position="427"/>
        <end position="481"/>
    </location>
</feature>
<name>A0A9D3RIF5_ANGAN</name>
<dbReference type="PANTHER" id="PTHR12214">
    <property type="entry name" value="GC-RICH SEQUENCE DNA-BINDING FACTOR"/>
    <property type="match status" value="1"/>
</dbReference>
<evidence type="ECO:0000256" key="1">
    <source>
        <dbReference type="ARBA" id="ARBA00004123"/>
    </source>
</evidence>
<dbReference type="PANTHER" id="PTHR12214:SF4">
    <property type="entry name" value="INTRON LARGE COMPLEX COMPONENT GCFC2"/>
    <property type="match status" value="1"/>
</dbReference>
<comment type="subcellular location">
    <subcellularLocation>
        <location evidence="1">Nucleus</location>
    </subcellularLocation>
</comment>